<reference evidence="3 4" key="1">
    <citation type="submission" date="2023-01" db="EMBL/GenBank/DDBJ databases">
        <title>Analysis of 21 Apiospora genomes using comparative genomics revels a genus with tremendous synthesis potential of carbohydrate active enzymes and secondary metabolites.</title>
        <authorList>
            <person name="Sorensen T."/>
        </authorList>
    </citation>
    <scope>NUCLEOTIDE SEQUENCE [LARGE SCALE GENOMIC DNA]</scope>
    <source>
        <strain evidence="3 4">CBS 135458</strain>
    </source>
</reference>
<dbReference type="PANTHER" id="PTHR34502">
    <property type="entry name" value="DUF6594 DOMAIN-CONTAINING PROTEIN-RELATED"/>
    <property type="match status" value="1"/>
</dbReference>
<proteinExistence type="predicted"/>
<dbReference type="GeneID" id="92091544"/>
<comment type="caution">
    <text evidence="3">The sequence shown here is derived from an EMBL/GenBank/DDBJ whole genome shotgun (WGS) entry which is preliminary data.</text>
</comment>
<dbReference type="RefSeq" id="XP_066715423.1">
    <property type="nucleotide sequence ID" value="XM_066858481.1"/>
</dbReference>
<dbReference type="Proteomes" id="UP001480595">
    <property type="component" value="Unassembled WGS sequence"/>
</dbReference>
<keyword evidence="4" id="KW-1185">Reference proteome</keyword>
<dbReference type="PANTHER" id="PTHR34502:SF5">
    <property type="entry name" value="DUF6594 DOMAIN-CONTAINING PROTEIN"/>
    <property type="match status" value="1"/>
</dbReference>
<organism evidence="3 4">
    <name type="scientific">Apiospora phragmitis</name>
    <dbReference type="NCBI Taxonomy" id="2905665"/>
    <lineage>
        <taxon>Eukaryota</taxon>
        <taxon>Fungi</taxon>
        <taxon>Dikarya</taxon>
        <taxon>Ascomycota</taxon>
        <taxon>Pezizomycotina</taxon>
        <taxon>Sordariomycetes</taxon>
        <taxon>Xylariomycetidae</taxon>
        <taxon>Amphisphaeriales</taxon>
        <taxon>Apiosporaceae</taxon>
        <taxon>Apiospora</taxon>
    </lineage>
</organism>
<dbReference type="EMBL" id="JAQQWL010000007">
    <property type="protein sequence ID" value="KAK8064434.1"/>
    <property type="molecule type" value="Genomic_DNA"/>
</dbReference>
<keyword evidence="1" id="KW-0472">Membrane</keyword>
<dbReference type="Pfam" id="PF20237">
    <property type="entry name" value="DUF6594"/>
    <property type="match status" value="1"/>
</dbReference>
<dbReference type="InterPro" id="IPR046529">
    <property type="entry name" value="DUF6594"/>
</dbReference>
<keyword evidence="1" id="KW-1133">Transmembrane helix</keyword>
<protein>
    <recommendedName>
        <fullName evidence="2">DUF6594 domain-containing protein</fullName>
    </recommendedName>
</protein>
<keyword evidence="1" id="KW-0812">Transmembrane</keyword>
<evidence type="ECO:0000256" key="1">
    <source>
        <dbReference type="SAM" id="Phobius"/>
    </source>
</evidence>
<feature type="transmembrane region" description="Helical" evidence="1">
    <location>
        <begin position="232"/>
        <end position="250"/>
    </location>
</feature>
<feature type="transmembrane region" description="Helical" evidence="1">
    <location>
        <begin position="206"/>
        <end position="226"/>
    </location>
</feature>
<evidence type="ECO:0000259" key="2">
    <source>
        <dbReference type="Pfam" id="PF20237"/>
    </source>
</evidence>
<evidence type="ECO:0000313" key="3">
    <source>
        <dbReference type="EMBL" id="KAK8064434.1"/>
    </source>
</evidence>
<name>A0ABR1UZT0_9PEZI</name>
<sequence length="251" mass="28872">MASDDDLLIFRRFSVLNTRVLLSLQDKVCELEHELLELDQRYSGKDAEINDGTFRRDVLDRAELLGEIESALSRYSEYITHLPHSRLILTLSPIHGDSLVLQRSALWKYPTAPQRDVKNINNWHYNHGDQAIANEERQYLQKTSDLVSITEKDKTPIRQFIDSSRRLRTLPIWRQLNRSSSDDSSPQHGDSDKDVAYYSDKRINDFTSLTIVFIGVAMLLTPVWILQALQAPTTKLAVITIFILTFLVTLS</sequence>
<feature type="domain" description="DUF6594" evidence="2">
    <location>
        <begin position="1"/>
        <end position="251"/>
    </location>
</feature>
<accession>A0ABR1UZT0</accession>
<evidence type="ECO:0000313" key="4">
    <source>
        <dbReference type="Proteomes" id="UP001480595"/>
    </source>
</evidence>
<gene>
    <name evidence="3" type="ORF">PG994_007072</name>
</gene>